<dbReference type="FunFam" id="3.40.20.10:FF:000031">
    <property type="entry name" value="protein flightless-1 homolog isoform X1"/>
    <property type="match status" value="1"/>
</dbReference>
<dbReference type="PROSITE" id="PS51450">
    <property type="entry name" value="LRR"/>
    <property type="match status" value="5"/>
</dbReference>
<dbReference type="GO" id="GO:0005546">
    <property type="term" value="F:phosphatidylinositol-4,5-bisphosphate binding"/>
    <property type="evidence" value="ECO:0007669"/>
    <property type="project" value="TreeGrafter"/>
</dbReference>
<dbReference type="FunFam" id="3.40.20.10:FF:000019">
    <property type="entry name" value="protein flightless-1 homolog isoform X1"/>
    <property type="match status" value="1"/>
</dbReference>
<dbReference type="SMART" id="SM00364">
    <property type="entry name" value="LRR_BAC"/>
    <property type="match status" value="6"/>
</dbReference>
<dbReference type="CDD" id="cd11290">
    <property type="entry name" value="gelsolin_S1_like"/>
    <property type="match status" value="1"/>
</dbReference>
<dbReference type="GeneTree" id="ENSGT00940000156643"/>
<keyword evidence="8" id="KW-1185">Reference proteome</keyword>
<dbReference type="GO" id="GO:0051015">
    <property type="term" value="F:actin filament binding"/>
    <property type="evidence" value="ECO:0007669"/>
    <property type="project" value="InterPro"/>
</dbReference>
<reference evidence="7" key="2">
    <citation type="submission" date="2025-09" db="UniProtKB">
        <authorList>
            <consortium name="Ensembl"/>
        </authorList>
    </citation>
    <scope>IDENTIFICATION</scope>
</reference>
<dbReference type="Ensembl" id="ENSSLUT00000018613.1">
    <property type="protein sequence ID" value="ENSSLUP00000018044.1"/>
    <property type="gene ID" value="ENSSLUG00000008405.1"/>
</dbReference>
<feature type="domain" description="Gelsolin-like" evidence="5">
    <location>
        <begin position="777"/>
        <end position="828"/>
    </location>
</feature>
<dbReference type="PRINTS" id="PR00597">
    <property type="entry name" value="GELSOLIN"/>
</dbReference>
<dbReference type="FunFam" id="3.40.20.10:FF:000020">
    <property type="entry name" value="protein flightless-1 homolog isoform X1"/>
    <property type="match status" value="1"/>
</dbReference>
<dbReference type="InterPro" id="IPR007122">
    <property type="entry name" value="Villin/Gelsolin"/>
</dbReference>
<dbReference type="CDD" id="cd11280">
    <property type="entry name" value="gelsolin_like"/>
    <property type="match status" value="2"/>
</dbReference>
<dbReference type="InterPro" id="IPR055414">
    <property type="entry name" value="LRR_R13L4/SHOC2-like"/>
</dbReference>
<evidence type="ECO:0000256" key="4">
    <source>
        <dbReference type="ARBA" id="ARBA00071559"/>
    </source>
</evidence>
<dbReference type="GO" id="GO:0005634">
    <property type="term" value="C:nucleus"/>
    <property type="evidence" value="ECO:0007669"/>
    <property type="project" value="TreeGrafter"/>
</dbReference>
<dbReference type="Proteomes" id="UP000694568">
    <property type="component" value="Unplaced"/>
</dbReference>
<keyword evidence="2" id="KW-0677">Repeat</keyword>
<dbReference type="SUPFAM" id="SSF82754">
    <property type="entry name" value="C-terminal, gelsolin-like domain of Sec23/24"/>
    <property type="match status" value="1"/>
</dbReference>
<evidence type="ECO:0000256" key="2">
    <source>
        <dbReference type="ARBA" id="ARBA00022737"/>
    </source>
</evidence>
<dbReference type="FunFam" id="3.80.10.10:FF:000050">
    <property type="entry name" value="FLII, actin remodeling protein"/>
    <property type="match status" value="1"/>
</dbReference>
<dbReference type="CDD" id="cd11291">
    <property type="entry name" value="gelsolin_S6_like"/>
    <property type="match status" value="1"/>
</dbReference>
<dbReference type="GO" id="GO:0005737">
    <property type="term" value="C:cytoplasm"/>
    <property type="evidence" value="ECO:0007669"/>
    <property type="project" value="TreeGrafter"/>
</dbReference>
<keyword evidence="1" id="KW-0433">Leucine-rich repeat</keyword>
<dbReference type="FunFam" id="3.40.20.10:FF:000034">
    <property type="entry name" value="protein flightless-1 homolog isoform X1"/>
    <property type="match status" value="1"/>
</dbReference>
<feature type="domain" description="Gelsolin-like" evidence="5">
    <location>
        <begin position="522"/>
        <end position="604"/>
    </location>
</feature>
<dbReference type="SUPFAM" id="SSF55753">
    <property type="entry name" value="Actin depolymerizing proteins"/>
    <property type="match status" value="5"/>
</dbReference>
<dbReference type="CDD" id="cd11288">
    <property type="entry name" value="gelsolin_S5_like"/>
    <property type="match status" value="1"/>
</dbReference>
<dbReference type="SUPFAM" id="SSF52058">
    <property type="entry name" value="L domain-like"/>
    <property type="match status" value="2"/>
</dbReference>
<dbReference type="AlphaFoldDB" id="A0A8D0CV75"/>
<dbReference type="InterPro" id="IPR003591">
    <property type="entry name" value="Leu-rich_rpt_typical-subtyp"/>
</dbReference>
<dbReference type="FunFam" id="3.80.10.10:FF:000033">
    <property type="entry name" value="FLII, actin remodeling protein"/>
    <property type="match status" value="1"/>
</dbReference>
<dbReference type="GO" id="GO:0051014">
    <property type="term" value="P:actin filament severing"/>
    <property type="evidence" value="ECO:0007669"/>
    <property type="project" value="TreeGrafter"/>
</dbReference>
<dbReference type="Pfam" id="PF13855">
    <property type="entry name" value="LRR_8"/>
    <property type="match status" value="1"/>
</dbReference>
<dbReference type="FunFam" id="3.80.10.10:FF:000054">
    <property type="entry name" value="FLII, actin remodeling protein"/>
    <property type="match status" value="1"/>
</dbReference>
<dbReference type="SMART" id="SM00365">
    <property type="entry name" value="LRR_SD22"/>
    <property type="match status" value="4"/>
</dbReference>
<dbReference type="SMART" id="SM00369">
    <property type="entry name" value="LRR_TYP"/>
    <property type="match status" value="10"/>
</dbReference>
<dbReference type="PANTHER" id="PTHR11977">
    <property type="entry name" value="VILLIN"/>
    <property type="match status" value="1"/>
</dbReference>
<dbReference type="InterPro" id="IPR036180">
    <property type="entry name" value="Gelsolin-like_dom_sf"/>
</dbReference>
<evidence type="ECO:0000259" key="6">
    <source>
        <dbReference type="Pfam" id="PF23598"/>
    </source>
</evidence>
<feature type="domain" description="Gelsolin-like" evidence="5">
    <location>
        <begin position="643"/>
        <end position="717"/>
    </location>
</feature>
<sequence>MASTGVLPFIRGVDLSGNDFKGGYFPEHVKCMSSLRWLKLNRTGLCYLPEELASLQKLEHISVSHNSLTTLHGELSSLPNLRAVVARANNLKNSGVPDDIFQLDDLSVLDLSFNQLTEIPRDLENSRNMLVLNLSHNSIDSIPNQLFINLTDLLYLDLSDNKLDSLPPQMRRLVHLQTLTLNNNPLMHAQLRQLPAMVALQTLHLRNTQRTQSNMPTSLEGLTHLADVDLSCNDLTRVPECLYSLGSLKRLNLSSNQISELSLCIDQWTQLETLNLSRNQLTSLPSAICKLSKLKKLYVNSNKLDFDGVPPGVGKLSSLTEFMAANNNLELIPEGLCRCGKLKKLVLNKNRLVTLPEAIHFLTDLEMLDVRENPNLVMPPKPADTAAEWYNIDFSLQNQLRLAGASPATVAAAGGGTESNLPANFAVCSSVNKTPRDPLARKMRLRRRKDCSQDDQAKQVLKGMSDVAHDKNNLEENGDLKYADLKVRRWDKSIEKPQLDYSEFYTEDTGQVPGVSVWQIENFVPMPVDETFHSKFYEADCYIILKTFLDDNGALNWQIFYWIGQEATLDKKAGSAIHAVNLRNFLGAECRTIREEMGDESEEFSAVFNNEISYIEGGTSSGFYTVEDTNYPVRLYRIYGKKNIRLESVPVKASSLDPRYVFLLDTGPEIFIWRGANATLSGTTKARLFAEKINKNERKGKAEIATVMQSQEPPGLWEVLGGQPEEIKKHVPDDFSPVRPKLYKVGLGLGYLELPQINYKLSVEHKDHKVKLDTLPEMRLVQSLLDTKCVYILDCWSDVFIWIGRKSPRLVRAAALKLGQEICSMLHRPKHACVTRNLEGTECQVFKSKFKNWDDVLKVDYTRAAETVQQKDNLQGKVKKDAEQKDKMKADLTALFLPRQPAMPLTEAEQLMDEWNEDLDGMEGFVLEGKKFARLPEEEFGHFHTQDCYVFLCRYWVPVDAAAEEEEDKQPEEDFQCVVYFWQGRQASNMGWLTFTFSLQKKFESLFPGKLKVVRMTQQQENLKFLSHFKRKFIIHKGKRKQKTDSAQPSLYHIRTNGSALCTRSKKSSLWFLCNSVCCLQVPFESTDNQGIVYTWVGRAADPDEAKLAEDIMNNMFDDTYSKQVINEGEEPENFFWVGIGSQKEYDEDADYMKYARLFRCSNEKGYFSVSEKCSDFCQDDLADDDIMLLDNGKEVYMWVGNQTSQVEIKLSLKACQVYIQHMRSKDTAQPRKLRLVRKGNEPHCFSRCFHAWGAFKTTLA</sequence>
<dbReference type="FunFam" id="3.40.20.10:FF:000021">
    <property type="entry name" value="protein flightless-1 homolog isoform X2"/>
    <property type="match status" value="1"/>
</dbReference>
<gene>
    <name evidence="7" type="primary">flii</name>
</gene>
<dbReference type="InterPro" id="IPR007123">
    <property type="entry name" value="Gelsolin-like_dom"/>
</dbReference>
<dbReference type="Gene3D" id="3.80.10.10">
    <property type="entry name" value="Ribonuclease Inhibitor"/>
    <property type="match status" value="3"/>
</dbReference>
<dbReference type="Gene3D" id="3.40.20.10">
    <property type="entry name" value="Severin"/>
    <property type="match status" value="6"/>
</dbReference>
<proteinExistence type="predicted"/>
<reference evidence="7" key="1">
    <citation type="submission" date="2025-08" db="UniProtKB">
        <authorList>
            <consortium name="Ensembl"/>
        </authorList>
    </citation>
    <scope>IDENTIFICATION</scope>
</reference>
<dbReference type="SMART" id="SM00262">
    <property type="entry name" value="GEL"/>
    <property type="match status" value="6"/>
</dbReference>
<dbReference type="InterPro" id="IPR032675">
    <property type="entry name" value="LRR_dom_sf"/>
</dbReference>
<dbReference type="GO" id="GO:0015629">
    <property type="term" value="C:actin cytoskeleton"/>
    <property type="evidence" value="ECO:0007669"/>
    <property type="project" value="TreeGrafter"/>
</dbReference>
<evidence type="ECO:0000256" key="1">
    <source>
        <dbReference type="ARBA" id="ARBA00022614"/>
    </source>
</evidence>
<organism evidence="7 8">
    <name type="scientific">Sander lucioperca</name>
    <name type="common">Pike-perch</name>
    <name type="synonym">Perca lucioperca</name>
    <dbReference type="NCBI Taxonomy" id="283035"/>
    <lineage>
        <taxon>Eukaryota</taxon>
        <taxon>Metazoa</taxon>
        <taxon>Chordata</taxon>
        <taxon>Craniata</taxon>
        <taxon>Vertebrata</taxon>
        <taxon>Euteleostomi</taxon>
        <taxon>Actinopterygii</taxon>
        <taxon>Neopterygii</taxon>
        <taxon>Teleostei</taxon>
        <taxon>Neoteleostei</taxon>
        <taxon>Acanthomorphata</taxon>
        <taxon>Eupercaria</taxon>
        <taxon>Perciformes</taxon>
        <taxon>Percoidei</taxon>
        <taxon>Percidae</taxon>
        <taxon>Luciopercinae</taxon>
        <taxon>Sander</taxon>
    </lineage>
</organism>
<keyword evidence="3" id="KW-0009">Actin-binding</keyword>
<dbReference type="GO" id="GO:0008154">
    <property type="term" value="P:actin polymerization or depolymerization"/>
    <property type="evidence" value="ECO:0007669"/>
    <property type="project" value="TreeGrafter"/>
</dbReference>
<accession>A0A8D0CV75</accession>
<evidence type="ECO:0000313" key="7">
    <source>
        <dbReference type="Ensembl" id="ENSSLUP00000018044.1"/>
    </source>
</evidence>
<evidence type="ECO:0000259" key="5">
    <source>
        <dbReference type="Pfam" id="PF00626"/>
    </source>
</evidence>
<dbReference type="InterPro" id="IPR001611">
    <property type="entry name" value="Leu-rich_rpt"/>
</dbReference>
<dbReference type="Pfam" id="PF23598">
    <property type="entry name" value="LRR_14"/>
    <property type="match status" value="1"/>
</dbReference>
<dbReference type="Pfam" id="PF00626">
    <property type="entry name" value="Gelsolin"/>
    <property type="match status" value="4"/>
</dbReference>
<feature type="domain" description="Gelsolin-like" evidence="5">
    <location>
        <begin position="1170"/>
        <end position="1226"/>
    </location>
</feature>
<name>A0A8D0CV75_SANLU</name>
<evidence type="ECO:0000313" key="8">
    <source>
        <dbReference type="Proteomes" id="UP000694568"/>
    </source>
</evidence>
<protein>
    <recommendedName>
        <fullName evidence="4">Protein flightless-1 homolog</fullName>
    </recommendedName>
</protein>
<dbReference type="GO" id="GO:0030239">
    <property type="term" value="P:myofibril assembly"/>
    <property type="evidence" value="ECO:0007669"/>
    <property type="project" value="TreeGrafter"/>
</dbReference>
<dbReference type="PANTHER" id="PTHR11977:SF51">
    <property type="entry name" value="PROTEIN FLIGHTLESS-1 HOMOLOG"/>
    <property type="match status" value="1"/>
</dbReference>
<dbReference type="InterPro" id="IPR029006">
    <property type="entry name" value="ADF-H/Gelsolin-like_dom_sf"/>
</dbReference>
<dbReference type="GO" id="GO:0051016">
    <property type="term" value="P:barbed-end actin filament capping"/>
    <property type="evidence" value="ECO:0007669"/>
    <property type="project" value="TreeGrafter"/>
</dbReference>
<feature type="domain" description="Disease resistance R13L4/SHOC-2-like LRR" evidence="6">
    <location>
        <begin position="241"/>
        <end position="327"/>
    </location>
</feature>
<evidence type="ECO:0000256" key="3">
    <source>
        <dbReference type="ARBA" id="ARBA00023203"/>
    </source>
</evidence>
<dbReference type="Pfam" id="PF00560">
    <property type="entry name" value="LRR_1"/>
    <property type="match status" value="1"/>
</dbReference>
<dbReference type="CDD" id="cd11292">
    <property type="entry name" value="gelsolin_S3_like"/>
    <property type="match status" value="1"/>
</dbReference>